<feature type="transmembrane region" description="Helical" evidence="6">
    <location>
        <begin position="156"/>
        <end position="175"/>
    </location>
</feature>
<keyword evidence="3 6" id="KW-1133">Transmembrane helix</keyword>
<keyword evidence="8" id="KW-1185">Reference proteome</keyword>
<dbReference type="GO" id="GO:0000324">
    <property type="term" value="C:fungal-type vacuole"/>
    <property type="evidence" value="ECO:0007669"/>
    <property type="project" value="TreeGrafter"/>
</dbReference>
<evidence type="ECO:0000256" key="6">
    <source>
        <dbReference type="SAM" id="Phobius"/>
    </source>
</evidence>
<feature type="transmembrane region" description="Helical" evidence="6">
    <location>
        <begin position="280"/>
        <end position="298"/>
    </location>
</feature>
<sequence length="352" mass="37794">MSCATGTPDWSGVTLETFNQTLLNNPRLCTTCTCPLELEGHIIGIMSYFPSLAGNALLAAIFGLCLLPQLYLGIRHRTWGYLIAMTGGLVLEVVGYIGRIMLRDNMFTDTYFIMQVLPSLVCLTIAPAFLTAAVYLTLSRLVVIYAPDRSRLRPQVYTYIFITCDLVALILQAAGGAMASMADPGAPTQQAGIDTMIAGVAWQVVSLGLFGLLSLEFWLRARAAPLNPAFAELRARRLFQPAFVVAVASAGVVIFVRCVFRCAELSAGFDGPLANDEVTLMVLEGAMIALACILLTVFHPSIAVGPDAWSAASAKEARKRGSPSISDVENSGQELASQTWTSLDGGGRGFRR</sequence>
<feature type="region of interest" description="Disordered" evidence="5">
    <location>
        <begin position="320"/>
        <end position="352"/>
    </location>
</feature>
<dbReference type="Proteomes" id="UP001304895">
    <property type="component" value="Unassembled WGS sequence"/>
</dbReference>
<comment type="subcellular location">
    <subcellularLocation>
        <location evidence="1">Membrane</location>
        <topology evidence="1">Multi-pass membrane protein</topology>
    </subcellularLocation>
</comment>
<protein>
    <submittedName>
        <fullName evidence="7">RTA1-domain-containing protein</fullName>
    </submittedName>
</protein>
<evidence type="ECO:0000256" key="4">
    <source>
        <dbReference type="ARBA" id="ARBA00023136"/>
    </source>
</evidence>
<feature type="transmembrane region" description="Helical" evidence="6">
    <location>
        <begin position="238"/>
        <end position="260"/>
    </location>
</feature>
<dbReference type="Pfam" id="PF04479">
    <property type="entry name" value="RTA1"/>
    <property type="match status" value="1"/>
</dbReference>
<keyword evidence="4 6" id="KW-0472">Membrane</keyword>
<reference evidence="7" key="2">
    <citation type="submission" date="2023-05" db="EMBL/GenBank/DDBJ databases">
        <authorList>
            <consortium name="Lawrence Berkeley National Laboratory"/>
            <person name="Steindorff A."/>
            <person name="Hensen N."/>
            <person name="Bonometti L."/>
            <person name="Westerberg I."/>
            <person name="Brannstrom I.O."/>
            <person name="Guillou S."/>
            <person name="Cros-Aarteil S."/>
            <person name="Calhoun S."/>
            <person name="Haridas S."/>
            <person name="Kuo A."/>
            <person name="Mondo S."/>
            <person name="Pangilinan J."/>
            <person name="Riley R."/>
            <person name="Labutti K."/>
            <person name="Andreopoulos B."/>
            <person name="Lipzen A."/>
            <person name="Chen C."/>
            <person name="Yanf M."/>
            <person name="Daum C."/>
            <person name="Ng V."/>
            <person name="Clum A."/>
            <person name="Ohm R."/>
            <person name="Martin F."/>
            <person name="Silar P."/>
            <person name="Natvig D."/>
            <person name="Lalanne C."/>
            <person name="Gautier V."/>
            <person name="Ament-Velasquez S.L."/>
            <person name="Kruys A."/>
            <person name="Hutchinson M.I."/>
            <person name="Powell A.J."/>
            <person name="Barry K."/>
            <person name="Miller A.N."/>
            <person name="Grigoriev I.V."/>
            <person name="Debuchy R."/>
            <person name="Gladieux P."/>
            <person name="Thoren M.H."/>
            <person name="Johannesson H."/>
        </authorList>
    </citation>
    <scope>NUCLEOTIDE SEQUENCE</scope>
    <source>
        <strain evidence="7">CBS 123565</strain>
    </source>
</reference>
<keyword evidence="2 6" id="KW-0812">Transmembrane</keyword>
<dbReference type="GO" id="GO:0005886">
    <property type="term" value="C:plasma membrane"/>
    <property type="evidence" value="ECO:0007669"/>
    <property type="project" value="TreeGrafter"/>
</dbReference>
<gene>
    <name evidence="7" type="ORF">BT67DRAFT_374649</name>
</gene>
<evidence type="ECO:0000256" key="3">
    <source>
        <dbReference type="ARBA" id="ARBA00022989"/>
    </source>
</evidence>
<evidence type="ECO:0000256" key="5">
    <source>
        <dbReference type="SAM" id="MobiDB-lite"/>
    </source>
</evidence>
<dbReference type="EMBL" id="MU853403">
    <property type="protein sequence ID" value="KAK4136345.1"/>
    <property type="molecule type" value="Genomic_DNA"/>
</dbReference>
<organism evidence="7 8">
    <name type="scientific">Trichocladium antarcticum</name>
    <dbReference type="NCBI Taxonomy" id="1450529"/>
    <lineage>
        <taxon>Eukaryota</taxon>
        <taxon>Fungi</taxon>
        <taxon>Dikarya</taxon>
        <taxon>Ascomycota</taxon>
        <taxon>Pezizomycotina</taxon>
        <taxon>Sordariomycetes</taxon>
        <taxon>Sordariomycetidae</taxon>
        <taxon>Sordariales</taxon>
        <taxon>Chaetomiaceae</taxon>
        <taxon>Trichocladium</taxon>
    </lineage>
</organism>
<comment type="caution">
    <text evidence="7">The sequence shown here is derived from an EMBL/GenBank/DDBJ whole genome shotgun (WGS) entry which is preliminary data.</text>
</comment>
<reference evidence="7" key="1">
    <citation type="journal article" date="2023" name="Mol. Phylogenet. Evol.">
        <title>Genome-scale phylogeny and comparative genomics of the fungal order Sordariales.</title>
        <authorList>
            <person name="Hensen N."/>
            <person name="Bonometti L."/>
            <person name="Westerberg I."/>
            <person name="Brannstrom I.O."/>
            <person name="Guillou S."/>
            <person name="Cros-Aarteil S."/>
            <person name="Calhoun S."/>
            <person name="Haridas S."/>
            <person name="Kuo A."/>
            <person name="Mondo S."/>
            <person name="Pangilinan J."/>
            <person name="Riley R."/>
            <person name="LaButti K."/>
            <person name="Andreopoulos B."/>
            <person name="Lipzen A."/>
            <person name="Chen C."/>
            <person name="Yan M."/>
            <person name="Daum C."/>
            <person name="Ng V."/>
            <person name="Clum A."/>
            <person name="Steindorff A."/>
            <person name="Ohm R.A."/>
            <person name="Martin F."/>
            <person name="Silar P."/>
            <person name="Natvig D.O."/>
            <person name="Lalanne C."/>
            <person name="Gautier V."/>
            <person name="Ament-Velasquez S.L."/>
            <person name="Kruys A."/>
            <person name="Hutchinson M.I."/>
            <person name="Powell A.J."/>
            <person name="Barry K."/>
            <person name="Miller A.N."/>
            <person name="Grigoriev I.V."/>
            <person name="Debuchy R."/>
            <person name="Gladieux P."/>
            <person name="Hiltunen Thoren M."/>
            <person name="Johannesson H."/>
        </authorList>
    </citation>
    <scope>NUCLEOTIDE SEQUENCE</scope>
    <source>
        <strain evidence="7">CBS 123565</strain>
    </source>
</reference>
<feature type="compositionally biased region" description="Polar residues" evidence="5">
    <location>
        <begin position="323"/>
        <end position="342"/>
    </location>
</feature>
<accession>A0AAN6UP75</accession>
<proteinExistence type="predicted"/>
<dbReference type="AlphaFoldDB" id="A0AAN6UP75"/>
<feature type="transmembrane region" description="Helical" evidence="6">
    <location>
        <begin position="195"/>
        <end position="218"/>
    </location>
</feature>
<evidence type="ECO:0000313" key="7">
    <source>
        <dbReference type="EMBL" id="KAK4136345.1"/>
    </source>
</evidence>
<evidence type="ECO:0000256" key="2">
    <source>
        <dbReference type="ARBA" id="ARBA00022692"/>
    </source>
</evidence>
<evidence type="ECO:0000313" key="8">
    <source>
        <dbReference type="Proteomes" id="UP001304895"/>
    </source>
</evidence>
<dbReference type="PANTHER" id="PTHR31465:SF9">
    <property type="entry name" value="SPHINGOID LONG-CHAIN BASE TRANSPORTER RSB1"/>
    <property type="match status" value="1"/>
</dbReference>
<dbReference type="PANTHER" id="PTHR31465">
    <property type="entry name" value="PROTEIN RTA1-RELATED"/>
    <property type="match status" value="1"/>
</dbReference>
<feature type="transmembrane region" description="Helical" evidence="6">
    <location>
        <begin position="45"/>
        <end position="67"/>
    </location>
</feature>
<dbReference type="InterPro" id="IPR007568">
    <property type="entry name" value="RTA1"/>
</dbReference>
<name>A0AAN6UP75_9PEZI</name>
<feature type="transmembrane region" description="Helical" evidence="6">
    <location>
        <begin position="79"/>
        <end position="98"/>
    </location>
</feature>
<feature type="transmembrane region" description="Helical" evidence="6">
    <location>
        <begin position="110"/>
        <end position="136"/>
    </location>
</feature>
<evidence type="ECO:0000256" key="1">
    <source>
        <dbReference type="ARBA" id="ARBA00004141"/>
    </source>
</evidence>